<organism evidence="3 4">
    <name type="scientific">Weissella cibaria</name>
    <dbReference type="NCBI Taxonomy" id="137591"/>
    <lineage>
        <taxon>Bacteria</taxon>
        <taxon>Bacillati</taxon>
        <taxon>Bacillota</taxon>
        <taxon>Bacilli</taxon>
        <taxon>Lactobacillales</taxon>
        <taxon>Lactobacillaceae</taxon>
        <taxon>Weissella</taxon>
    </lineage>
</organism>
<evidence type="ECO:0000313" key="3">
    <source>
        <dbReference type="EMBL" id="AWF94523.1"/>
    </source>
</evidence>
<accession>A0A2S1KNL5</accession>
<dbReference type="AlphaFoldDB" id="A0A2S1KNL5"/>
<evidence type="ECO:0000256" key="1">
    <source>
        <dbReference type="PROSITE-ProRule" id="PRU00703"/>
    </source>
</evidence>
<dbReference type="InterPro" id="IPR046342">
    <property type="entry name" value="CBS_dom_sf"/>
</dbReference>
<dbReference type="Pfam" id="PF00571">
    <property type="entry name" value="CBS"/>
    <property type="match status" value="1"/>
</dbReference>
<dbReference type="PIRSF" id="PIRSF035040">
    <property type="entry name" value="UCP035040_CBS_Lmo0553"/>
    <property type="match status" value="1"/>
</dbReference>
<dbReference type="CDD" id="cd02205">
    <property type="entry name" value="CBS_pair_SF"/>
    <property type="match status" value="1"/>
</dbReference>
<dbReference type="SUPFAM" id="SSF54631">
    <property type="entry name" value="CBS-domain pair"/>
    <property type="match status" value="1"/>
</dbReference>
<dbReference type="EMBL" id="CP020928">
    <property type="protein sequence ID" value="AWF94523.1"/>
    <property type="molecule type" value="Genomic_DNA"/>
</dbReference>
<sequence>MQWVGIRGIINELETKKQESAKMLATLIKPRDVLTTVSENATLQDALDIFDNSNFRAIPILDESGQLFRGAIYKMHIYRHQVDGGRMDLPVTTYMRNMTKFVGIEATFFEMFFTLRDLPFISVLDKENHFVGIVTHSRMMRLMADSWQTDEGRYTLTLVTDGERGSLEKAAKIITRYTQIASSMTLNPDNNPRTMRILFTLPDTVNEGMLSKIINVLSRKGFHLESLEDLSKTSYM</sequence>
<keyword evidence="1" id="KW-0129">CBS domain</keyword>
<dbReference type="InterPro" id="IPR017036">
    <property type="entry name" value="Lmo0553-like"/>
</dbReference>
<dbReference type="Proteomes" id="UP000244870">
    <property type="component" value="Chromosome"/>
</dbReference>
<protein>
    <recommendedName>
        <fullName evidence="2">CBS domain-containing protein</fullName>
    </recommendedName>
</protein>
<dbReference type="PROSITE" id="PS51371">
    <property type="entry name" value="CBS"/>
    <property type="match status" value="1"/>
</dbReference>
<name>A0A2S1KNL5_9LACO</name>
<dbReference type="Gene3D" id="3.10.580.10">
    <property type="entry name" value="CBS-domain"/>
    <property type="match status" value="1"/>
</dbReference>
<proteinExistence type="predicted"/>
<dbReference type="InterPro" id="IPR000644">
    <property type="entry name" value="CBS_dom"/>
</dbReference>
<feature type="domain" description="CBS" evidence="2">
    <location>
        <begin position="28"/>
        <end position="89"/>
    </location>
</feature>
<evidence type="ECO:0000259" key="2">
    <source>
        <dbReference type="PROSITE" id="PS51371"/>
    </source>
</evidence>
<evidence type="ECO:0000313" key="4">
    <source>
        <dbReference type="Proteomes" id="UP000244870"/>
    </source>
</evidence>
<reference evidence="3 4" key="1">
    <citation type="submission" date="2017-04" db="EMBL/GenBank/DDBJ databases">
        <title>Weissella cibaria strain m2 complete genome.</title>
        <authorList>
            <person name="Pan Q."/>
            <person name="Tan M."/>
            <person name="Yao F."/>
            <person name="Su S."/>
        </authorList>
    </citation>
    <scope>NUCLEOTIDE SEQUENCE [LARGE SCALE GENOMIC DNA]</scope>
    <source>
        <strain evidence="3 4">M2</strain>
    </source>
</reference>
<dbReference type="NCBIfam" id="NF038387">
    <property type="entry name" value="CBS_CbpA"/>
    <property type="match status" value="1"/>
</dbReference>
<gene>
    <name evidence="3" type="ORF">B6254_0066</name>
</gene>